<sequence length="168" mass="16819">MKLTTRGSVAAAFMACIATAVAVSPAAAGTSAPVDLPLESLETVLPVQAPELRTGVPVPVAGVPDGPRYVTGRMLPENALPAVPFTAELPEITFELPVEDPLGEGSLGALRAVSEASDVMLSSPGASVGAPLSAPRGDLAGQPEPVLPQLALITPVLQGTPAAALLMD</sequence>
<evidence type="ECO:0000313" key="2">
    <source>
        <dbReference type="EMBL" id="OEJ25341.1"/>
    </source>
</evidence>
<name>A0A1E5P716_9ACTN</name>
<keyword evidence="3" id="KW-1185">Reference proteome</keyword>
<evidence type="ECO:0000313" key="3">
    <source>
        <dbReference type="Proteomes" id="UP000095759"/>
    </source>
</evidence>
<dbReference type="Proteomes" id="UP000095759">
    <property type="component" value="Unassembled WGS sequence"/>
</dbReference>
<comment type="caution">
    <text evidence="2">The sequence shown here is derived from an EMBL/GenBank/DDBJ whole genome shotgun (WGS) entry which is preliminary data.</text>
</comment>
<keyword evidence="1" id="KW-0732">Signal</keyword>
<protein>
    <recommendedName>
        <fullName evidence="4">Secreted protein</fullName>
    </recommendedName>
</protein>
<proteinExistence type="predicted"/>
<evidence type="ECO:0000256" key="1">
    <source>
        <dbReference type="SAM" id="SignalP"/>
    </source>
</evidence>
<dbReference type="RefSeq" id="WP_069932921.1">
    <property type="nucleotide sequence ID" value="NZ_MEHJ01000001.1"/>
</dbReference>
<dbReference type="STRING" id="285458.BGM19_23390"/>
<feature type="signal peptide" evidence="1">
    <location>
        <begin position="1"/>
        <end position="22"/>
    </location>
</feature>
<dbReference type="OrthoDB" id="4330268at2"/>
<dbReference type="EMBL" id="MEHJ01000001">
    <property type="protein sequence ID" value="OEJ25341.1"/>
    <property type="molecule type" value="Genomic_DNA"/>
</dbReference>
<reference evidence="2 3" key="1">
    <citation type="submission" date="2016-08" db="EMBL/GenBank/DDBJ databases">
        <title>Complete genome sequence of Streptomyces agglomeratus strain 6-3-2, a novel anti-MRSA actinomycete isolated from Wuli of Tebit, China.</title>
        <authorList>
            <person name="Chen X."/>
        </authorList>
    </citation>
    <scope>NUCLEOTIDE SEQUENCE [LARGE SCALE GENOMIC DNA]</scope>
    <source>
        <strain evidence="2 3">6-3-2</strain>
    </source>
</reference>
<dbReference type="AlphaFoldDB" id="A0A1E5P716"/>
<accession>A0A1E5P716</accession>
<organism evidence="2 3">
    <name type="scientific">Streptomyces agglomeratus</name>
    <dbReference type="NCBI Taxonomy" id="285458"/>
    <lineage>
        <taxon>Bacteria</taxon>
        <taxon>Bacillati</taxon>
        <taxon>Actinomycetota</taxon>
        <taxon>Actinomycetes</taxon>
        <taxon>Kitasatosporales</taxon>
        <taxon>Streptomycetaceae</taxon>
        <taxon>Streptomyces</taxon>
    </lineage>
</organism>
<feature type="chain" id="PRO_5038902800" description="Secreted protein" evidence="1">
    <location>
        <begin position="23"/>
        <end position="168"/>
    </location>
</feature>
<evidence type="ECO:0008006" key="4">
    <source>
        <dbReference type="Google" id="ProtNLM"/>
    </source>
</evidence>
<gene>
    <name evidence="2" type="ORF">AS594_13420</name>
</gene>